<proteinExistence type="predicted"/>
<dbReference type="PANTHER" id="PTHR43280">
    <property type="entry name" value="ARAC-FAMILY TRANSCRIPTIONAL REGULATOR"/>
    <property type="match status" value="1"/>
</dbReference>
<evidence type="ECO:0000256" key="2">
    <source>
        <dbReference type="ARBA" id="ARBA00023125"/>
    </source>
</evidence>
<evidence type="ECO:0000313" key="6">
    <source>
        <dbReference type="Proteomes" id="UP000587524"/>
    </source>
</evidence>
<dbReference type="InterPro" id="IPR029062">
    <property type="entry name" value="Class_I_gatase-like"/>
</dbReference>
<sequence>MSYLTLFVLNQPMFDFTLVVLPGTFASGVGVSLDTLACATAIAHEAGCAPPRWRICSTEKSVLLSSGLQIEAAILPEKPKSDGSVWLLPGLGLNDAEAVINRLAQPDAVTIANGLKAHSDAGGIIAASCSAVFLLHAAGLLSSKRVTTTWWLGGLLQQMAPDCQVDVDQIVVADGNIITGGAAFAHIDLMLHLLRIRFGPALAESVSRAMVIDGRQSQAPFIVPAILASSSDVATRLVACFEARLPNPPSVEELAAELSMSSRTLSRRIKATTGKSVSALLQSVRINRARILLESTNISVEKIAEQVGYADTTALRRLMRKVTQATPRQFRGKRNA</sequence>
<dbReference type="RefSeq" id="WP_210283761.1">
    <property type="nucleotide sequence ID" value="NZ_JACJHZ010000010.1"/>
</dbReference>
<organism evidence="5 6">
    <name type="scientific">Aminobacter ciceronei</name>
    <dbReference type="NCBI Taxonomy" id="150723"/>
    <lineage>
        <taxon>Bacteria</taxon>
        <taxon>Pseudomonadati</taxon>
        <taxon>Pseudomonadota</taxon>
        <taxon>Alphaproteobacteria</taxon>
        <taxon>Hyphomicrobiales</taxon>
        <taxon>Phyllobacteriaceae</taxon>
        <taxon>Aminobacter</taxon>
    </lineage>
</organism>
<dbReference type="Proteomes" id="UP000587524">
    <property type="component" value="Unassembled WGS sequence"/>
</dbReference>
<keyword evidence="3" id="KW-0804">Transcription</keyword>
<gene>
    <name evidence="5" type="ORF">HNQ97_002565</name>
</gene>
<keyword evidence="6" id="KW-1185">Reference proteome</keyword>
<comment type="caution">
    <text evidence="5">The sequence shown here is derived from an EMBL/GenBank/DDBJ whole genome shotgun (WGS) entry which is preliminary data.</text>
</comment>
<feature type="domain" description="HTH araC/xylS-type" evidence="4">
    <location>
        <begin position="235"/>
        <end position="333"/>
    </location>
</feature>
<dbReference type="InterPro" id="IPR002818">
    <property type="entry name" value="DJ-1/PfpI"/>
</dbReference>
<evidence type="ECO:0000256" key="3">
    <source>
        <dbReference type="ARBA" id="ARBA00023163"/>
    </source>
</evidence>
<reference evidence="5 6" key="1">
    <citation type="submission" date="2020-08" db="EMBL/GenBank/DDBJ databases">
        <title>Genomic Encyclopedia of Type Strains, Phase IV (KMG-IV): sequencing the most valuable type-strain genomes for metagenomic binning, comparative biology and taxonomic classification.</title>
        <authorList>
            <person name="Goeker M."/>
        </authorList>
    </citation>
    <scope>NUCLEOTIDE SEQUENCE [LARGE SCALE GENOMIC DNA]</scope>
    <source>
        <strain evidence="5 6">DSM 17455</strain>
    </source>
</reference>
<evidence type="ECO:0000259" key="4">
    <source>
        <dbReference type="PROSITE" id="PS01124"/>
    </source>
</evidence>
<dbReference type="PANTHER" id="PTHR43280:SF2">
    <property type="entry name" value="HTH-TYPE TRANSCRIPTIONAL REGULATOR EXSA"/>
    <property type="match status" value="1"/>
</dbReference>
<evidence type="ECO:0000256" key="1">
    <source>
        <dbReference type="ARBA" id="ARBA00023015"/>
    </source>
</evidence>
<dbReference type="InterPro" id="IPR009057">
    <property type="entry name" value="Homeodomain-like_sf"/>
</dbReference>
<accession>A0ABR6C7F4</accession>
<keyword evidence="2" id="KW-0238">DNA-binding</keyword>
<dbReference type="Gene3D" id="1.10.10.60">
    <property type="entry name" value="Homeodomain-like"/>
    <property type="match status" value="1"/>
</dbReference>
<dbReference type="Pfam" id="PF12833">
    <property type="entry name" value="HTH_18"/>
    <property type="match status" value="1"/>
</dbReference>
<dbReference type="SUPFAM" id="SSF46689">
    <property type="entry name" value="Homeodomain-like"/>
    <property type="match status" value="1"/>
</dbReference>
<dbReference type="Gene3D" id="3.40.50.880">
    <property type="match status" value="1"/>
</dbReference>
<dbReference type="EMBL" id="JACJHZ010000010">
    <property type="protein sequence ID" value="MBA9020563.1"/>
    <property type="molecule type" value="Genomic_DNA"/>
</dbReference>
<dbReference type="SMART" id="SM00342">
    <property type="entry name" value="HTH_ARAC"/>
    <property type="match status" value="1"/>
</dbReference>
<dbReference type="PROSITE" id="PS01124">
    <property type="entry name" value="HTH_ARAC_FAMILY_2"/>
    <property type="match status" value="1"/>
</dbReference>
<dbReference type="SUPFAM" id="SSF52317">
    <property type="entry name" value="Class I glutamine amidotransferase-like"/>
    <property type="match status" value="1"/>
</dbReference>
<evidence type="ECO:0000313" key="5">
    <source>
        <dbReference type="EMBL" id="MBA9020563.1"/>
    </source>
</evidence>
<name>A0ABR6C7F4_9HYPH</name>
<dbReference type="Pfam" id="PF01965">
    <property type="entry name" value="DJ-1_PfpI"/>
    <property type="match status" value="1"/>
</dbReference>
<dbReference type="InterPro" id="IPR018060">
    <property type="entry name" value="HTH_AraC"/>
</dbReference>
<protein>
    <submittedName>
        <fullName evidence="5">Transcriptional regulator GlxA family with amidase domain</fullName>
    </submittedName>
</protein>
<keyword evidence="1" id="KW-0805">Transcription regulation</keyword>